<dbReference type="PANTHER" id="PTHR37984:SF15">
    <property type="entry name" value="INTEGRASE CATALYTIC DOMAIN-CONTAINING PROTEIN"/>
    <property type="match status" value="1"/>
</dbReference>
<dbReference type="Gene3D" id="3.30.420.10">
    <property type="entry name" value="Ribonuclease H-like superfamily/Ribonuclease H"/>
    <property type="match status" value="1"/>
</dbReference>
<dbReference type="EMBL" id="AVOT02050963">
    <property type="protein sequence ID" value="MBW0546014.1"/>
    <property type="molecule type" value="Genomic_DNA"/>
</dbReference>
<dbReference type="AlphaFoldDB" id="A0A9Q3FVL8"/>
<dbReference type="PROSITE" id="PS50013">
    <property type="entry name" value="CHROMO_2"/>
    <property type="match status" value="1"/>
</dbReference>
<evidence type="ECO:0000313" key="2">
    <source>
        <dbReference type="EMBL" id="MBW0546014.1"/>
    </source>
</evidence>
<organism evidence="2 3">
    <name type="scientific">Austropuccinia psidii MF-1</name>
    <dbReference type="NCBI Taxonomy" id="1389203"/>
    <lineage>
        <taxon>Eukaryota</taxon>
        <taxon>Fungi</taxon>
        <taxon>Dikarya</taxon>
        <taxon>Basidiomycota</taxon>
        <taxon>Pucciniomycotina</taxon>
        <taxon>Pucciniomycetes</taxon>
        <taxon>Pucciniales</taxon>
        <taxon>Sphaerophragmiaceae</taxon>
        <taxon>Austropuccinia</taxon>
    </lineage>
</organism>
<dbReference type="SMART" id="SM00298">
    <property type="entry name" value="CHROMO"/>
    <property type="match status" value="1"/>
</dbReference>
<name>A0A9Q3FVL8_9BASI</name>
<evidence type="ECO:0000259" key="1">
    <source>
        <dbReference type="PROSITE" id="PS50013"/>
    </source>
</evidence>
<gene>
    <name evidence="2" type="ORF">O181_085729</name>
</gene>
<dbReference type="PANTHER" id="PTHR37984">
    <property type="entry name" value="PROTEIN CBG26694"/>
    <property type="match status" value="1"/>
</dbReference>
<dbReference type="Gene3D" id="2.40.50.40">
    <property type="match status" value="1"/>
</dbReference>
<evidence type="ECO:0000313" key="3">
    <source>
        <dbReference type="Proteomes" id="UP000765509"/>
    </source>
</evidence>
<dbReference type="SUPFAM" id="SSF53098">
    <property type="entry name" value="Ribonuclease H-like"/>
    <property type="match status" value="1"/>
</dbReference>
<dbReference type="InterPro" id="IPR023780">
    <property type="entry name" value="Chromo_domain"/>
</dbReference>
<dbReference type="Pfam" id="PF00385">
    <property type="entry name" value="Chromo"/>
    <property type="match status" value="1"/>
</dbReference>
<dbReference type="GO" id="GO:0006338">
    <property type="term" value="P:chromatin remodeling"/>
    <property type="evidence" value="ECO:0007669"/>
    <property type="project" value="UniProtKB-ARBA"/>
</dbReference>
<dbReference type="InterPro" id="IPR012337">
    <property type="entry name" value="RNaseH-like_sf"/>
</dbReference>
<dbReference type="CDD" id="cd00024">
    <property type="entry name" value="CD_CSD"/>
    <property type="match status" value="1"/>
</dbReference>
<dbReference type="InterPro" id="IPR050951">
    <property type="entry name" value="Retrovirus_Pol_polyprotein"/>
</dbReference>
<accession>A0A9Q3FVL8</accession>
<dbReference type="InterPro" id="IPR000953">
    <property type="entry name" value="Chromo/chromo_shadow_dom"/>
</dbReference>
<dbReference type="Proteomes" id="UP000765509">
    <property type="component" value="Unassembled WGS sequence"/>
</dbReference>
<keyword evidence="3" id="KW-1185">Reference proteome</keyword>
<dbReference type="InterPro" id="IPR036397">
    <property type="entry name" value="RNaseH_sf"/>
</dbReference>
<dbReference type="GO" id="GO:0003676">
    <property type="term" value="F:nucleic acid binding"/>
    <property type="evidence" value="ECO:0007669"/>
    <property type="project" value="InterPro"/>
</dbReference>
<sequence length="536" mass="62143">MSSKVLTCRQACWAALLSVFHFSITYCPGRLATLPDSLSRRDNMYPERGVDFISKNLQNFHQLLKQNEIKESRFFSIKVEVFSDLVDQIQKEVWQDRDHKEILKQLARGESVSDYTLEPQAKLVLFKERVVISRNHDIKLDILQKHHDSPIKDYVSSFQQCSRNKNIHNKKFGLLKPLQIPPGPWNSLSIDFITQLPLSSNFDSILVVVDRLSKMAIFIPAYSTITALDLAQIFISHFFSKHGLPISIQLKISRDLSAAFHPETDGQTESVNHIQEQYLWMYVSYHQDDWHTWIPLVEFAYNNAENSSKKSPFLTIYGRNPSFDSIHISQGTPSGNLSTKLQSVQQAVKEELESEIKHFKKYSDRNRDIPPYFQPGDRVWLASKKIKTTIPPKKLSERWLGPFEALKKIGSHAYHLKLPQQWKSVYPVFQFSLLEPVKQSTIPNRHQLPTPPVIVEEQEEWEVAQVLDSKLKRGTLWYLVEWKGFNEDPERTTWDPSFNLTNFPDLVKYFHTLYPDKPGPNASRVSFMVLGGDWSL</sequence>
<proteinExistence type="predicted"/>
<dbReference type="Pfam" id="PF24626">
    <property type="entry name" value="SH3_Tf2-1"/>
    <property type="match status" value="1"/>
</dbReference>
<protein>
    <recommendedName>
        <fullName evidence="1">Chromo domain-containing protein</fullName>
    </recommendedName>
</protein>
<dbReference type="InterPro" id="IPR016197">
    <property type="entry name" value="Chromo-like_dom_sf"/>
</dbReference>
<reference evidence="2" key="1">
    <citation type="submission" date="2021-03" db="EMBL/GenBank/DDBJ databases">
        <title>Draft genome sequence of rust myrtle Austropuccinia psidii MF-1, a brazilian biotype.</title>
        <authorList>
            <person name="Quecine M.C."/>
            <person name="Pachon D.M.R."/>
            <person name="Bonatelli M.L."/>
            <person name="Correr F.H."/>
            <person name="Franceschini L.M."/>
            <person name="Leite T.F."/>
            <person name="Margarido G.R.A."/>
            <person name="Almeida C.A."/>
            <person name="Ferrarezi J.A."/>
            <person name="Labate C.A."/>
        </authorList>
    </citation>
    <scope>NUCLEOTIDE SEQUENCE</scope>
    <source>
        <strain evidence="2">MF-1</strain>
    </source>
</reference>
<feature type="domain" description="Chromo" evidence="1">
    <location>
        <begin position="461"/>
        <end position="522"/>
    </location>
</feature>
<dbReference type="SUPFAM" id="SSF54160">
    <property type="entry name" value="Chromo domain-like"/>
    <property type="match status" value="1"/>
</dbReference>
<dbReference type="InterPro" id="IPR056924">
    <property type="entry name" value="SH3_Tf2-1"/>
</dbReference>
<comment type="caution">
    <text evidence="2">The sequence shown here is derived from an EMBL/GenBank/DDBJ whole genome shotgun (WGS) entry which is preliminary data.</text>
</comment>